<dbReference type="Proteomes" id="UP000008783">
    <property type="component" value="Unassembled WGS sequence"/>
</dbReference>
<dbReference type="VEuPathDB" id="FungiDB:PGTG_22087"/>
<dbReference type="KEGG" id="pgr:PGTG_22087"/>
<organism evidence="1 2">
    <name type="scientific">Puccinia graminis f. sp. tritici (strain CRL 75-36-700-3 / race SCCL)</name>
    <name type="common">Black stem rust fungus</name>
    <dbReference type="NCBI Taxonomy" id="418459"/>
    <lineage>
        <taxon>Eukaryota</taxon>
        <taxon>Fungi</taxon>
        <taxon>Dikarya</taxon>
        <taxon>Basidiomycota</taxon>
        <taxon>Pucciniomycotina</taxon>
        <taxon>Pucciniomycetes</taxon>
        <taxon>Pucciniales</taxon>
        <taxon>Pucciniaceae</taxon>
        <taxon>Puccinia</taxon>
    </lineage>
</organism>
<name>H6QTG2_PUCGT</name>
<sequence>MDLSESKSWPPLLPRLLSAMVFQNPPCVGFESQLCFCGLIVGRRGWLAFLELVLTIL</sequence>
<evidence type="ECO:0000313" key="1">
    <source>
        <dbReference type="EMBL" id="EHS64177.1"/>
    </source>
</evidence>
<reference evidence="2" key="1">
    <citation type="journal article" date="2011" name="Proc. Natl. Acad. Sci. U.S.A.">
        <title>Obligate biotrophy features unraveled by the genomic analysis of rust fungi.</title>
        <authorList>
            <person name="Duplessis S."/>
            <person name="Cuomo C.A."/>
            <person name="Lin Y.-C."/>
            <person name="Aerts A."/>
            <person name="Tisserant E."/>
            <person name="Veneault-Fourrey C."/>
            <person name="Joly D.L."/>
            <person name="Hacquard S."/>
            <person name="Amselem J."/>
            <person name="Cantarel B.L."/>
            <person name="Chiu R."/>
            <person name="Coutinho P.M."/>
            <person name="Feau N."/>
            <person name="Field M."/>
            <person name="Frey P."/>
            <person name="Gelhaye E."/>
            <person name="Goldberg J."/>
            <person name="Grabherr M.G."/>
            <person name="Kodira C.D."/>
            <person name="Kohler A."/>
            <person name="Kuees U."/>
            <person name="Lindquist E.A."/>
            <person name="Lucas S.M."/>
            <person name="Mago R."/>
            <person name="Mauceli E."/>
            <person name="Morin E."/>
            <person name="Murat C."/>
            <person name="Pangilinan J.L."/>
            <person name="Park R."/>
            <person name="Pearson M."/>
            <person name="Quesneville H."/>
            <person name="Rouhier N."/>
            <person name="Sakthikumar S."/>
            <person name="Salamov A.A."/>
            <person name="Schmutz J."/>
            <person name="Selles B."/>
            <person name="Shapiro H."/>
            <person name="Tanguay P."/>
            <person name="Tuskan G.A."/>
            <person name="Henrissat B."/>
            <person name="Van de Peer Y."/>
            <person name="Rouze P."/>
            <person name="Ellis J.G."/>
            <person name="Dodds P.N."/>
            <person name="Schein J.E."/>
            <person name="Zhong S."/>
            <person name="Hamelin R.C."/>
            <person name="Grigoriev I.V."/>
            <person name="Szabo L.J."/>
            <person name="Martin F."/>
        </authorList>
    </citation>
    <scope>NUCLEOTIDE SEQUENCE [LARGE SCALE GENOMIC DNA]</scope>
    <source>
        <strain evidence="2">CRL 75-36-700-3 / race SCCL</strain>
    </source>
</reference>
<dbReference type="InParanoid" id="H6QTG2"/>
<gene>
    <name evidence="1" type="ORF">PGTG_22087</name>
</gene>
<dbReference type="HOGENOM" id="CLU_2997510_0_0_1"/>
<dbReference type="EMBL" id="DS178313">
    <property type="protein sequence ID" value="EHS64177.1"/>
    <property type="molecule type" value="Genomic_DNA"/>
</dbReference>
<accession>H6QTG2</accession>
<proteinExistence type="predicted"/>
<protein>
    <submittedName>
        <fullName evidence="1">Uncharacterized protein</fullName>
    </submittedName>
</protein>
<dbReference type="AlphaFoldDB" id="H6QTG2"/>
<dbReference type="RefSeq" id="XP_003889193.1">
    <property type="nucleotide sequence ID" value="XM_003889144.1"/>
</dbReference>
<dbReference type="OrthoDB" id="10568886at2759"/>
<evidence type="ECO:0000313" key="2">
    <source>
        <dbReference type="Proteomes" id="UP000008783"/>
    </source>
</evidence>
<dbReference type="GeneID" id="13541738"/>
<keyword evidence="2" id="KW-1185">Reference proteome</keyword>